<comment type="caution">
    <text evidence="1">The sequence shown here is derived from an EMBL/GenBank/DDBJ whole genome shotgun (WGS) entry which is preliminary data.</text>
</comment>
<proteinExistence type="predicted"/>
<sequence>MVEVAEISGVGLAFPQKGTEAFVAGAFFAMQAFAEQAVRGPFVWGVLYGVGDSVGN</sequence>
<evidence type="ECO:0000313" key="1">
    <source>
        <dbReference type="EMBL" id="EMI21851.1"/>
    </source>
</evidence>
<gene>
    <name evidence="1" type="ORF">RMSM_01236</name>
</gene>
<reference evidence="1 2" key="1">
    <citation type="journal article" date="2013" name="Mar. Genomics">
        <title>Expression of sulfatases in Rhodopirellula baltica and the diversity of sulfatases in the genus Rhodopirellula.</title>
        <authorList>
            <person name="Wegner C.E."/>
            <person name="Richter-Heitmann T."/>
            <person name="Klindworth A."/>
            <person name="Klockow C."/>
            <person name="Richter M."/>
            <person name="Achstetter T."/>
            <person name="Glockner F.O."/>
            <person name="Harder J."/>
        </authorList>
    </citation>
    <scope>NUCLEOTIDE SEQUENCE [LARGE SCALE GENOMIC DNA]</scope>
    <source>
        <strain evidence="1 2">SM1</strain>
    </source>
</reference>
<name>M5RRM8_9BACT</name>
<dbReference type="Proteomes" id="UP000011991">
    <property type="component" value="Unassembled WGS sequence"/>
</dbReference>
<organism evidence="1 2">
    <name type="scientific">Rhodopirellula maiorica SM1</name>
    <dbReference type="NCBI Taxonomy" id="1265738"/>
    <lineage>
        <taxon>Bacteria</taxon>
        <taxon>Pseudomonadati</taxon>
        <taxon>Planctomycetota</taxon>
        <taxon>Planctomycetia</taxon>
        <taxon>Pirellulales</taxon>
        <taxon>Pirellulaceae</taxon>
        <taxon>Novipirellula</taxon>
    </lineage>
</organism>
<protein>
    <submittedName>
        <fullName evidence="1">Uncharacterized protein</fullName>
    </submittedName>
</protein>
<keyword evidence="2" id="KW-1185">Reference proteome</keyword>
<dbReference type="AlphaFoldDB" id="M5RRM8"/>
<accession>M5RRM8</accession>
<dbReference type="EMBL" id="ANOG01000185">
    <property type="protein sequence ID" value="EMI21851.1"/>
    <property type="molecule type" value="Genomic_DNA"/>
</dbReference>
<evidence type="ECO:0000313" key="2">
    <source>
        <dbReference type="Proteomes" id="UP000011991"/>
    </source>
</evidence>